<dbReference type="AlphaFoldDB" id="A0A1A9VBJ8"/>
<dbReference type="VEuPathDB" id="VectorBase:GAUT031943"/>
<evidence type="ECO:0000313" key="2">
    <source>
        <dbReference type="Proteomes" id="UP000078200"/>
    </source>
</evidence>
<dbReference type="Proteomes" id="UP000078200">
    <property type="component" value="Unassembled WGS sequence"/>
</dbReference>
<sequence>MYQLLFITSKYVPIRGEERLFLNFHDFKALTSRTRTDALNDFRKDASILLEIQENKQIIRIKKNPAPYHLKSLDLIVINSNRSEQEAIFRLKFLSAIIRGINGNEPGNYS</sequence>
<name>A0A1A9VBJ8_GLOAU</name>
<accession>A0A1A9VBJ8</accession>
<reference evidence="1" key="1">
    <citation type="submission" date="2020-05" db="UniProtKB">
        <authorList>
            <consortium name="EnsemblMetazoa"/>
        </authorList>
    </citation>
    <scope>IDENTIFICATION</scope>
    <source>
        <strain evidence="1">TTRI</strain>
    </source>
</reference>
<keyword evidence="2" id="KW-1185">Reference proteome</keyword>
<organism evidence="1 2">
    <name type="scientific">Glossina austeni</name>
    <name type="common">Savannah tsetse fly</name>
    <dbReference type="NCBI Taxonomy" id="7395"/>
    <lineage>
        <taxon>Eukaryota</taxon>
        <taxon>Metazoa</taxon>
        <taxon>Ecdysozoa</taxon>
        <taxon>Arthropoda</taxon>
        <taxon>Hexapoda</taxon>
        <taxon>Insecta</taxon>
        <taxon>Pterygota</taxon>
        <taxon>Neoptera</taxon>
        <taxon>Endopterygota</taxon>
        <taxon>Diptera</taxon>
        <taxon>Brachycera</taxon>
        <taxon>Muscomorpha</taxon>
        <taxon>Hippoboscoidea</taxon>
        <taxon>Glossinidae</taxon>
        <taxon>Glossina</taxon>
    </lineage>
</organism>
<proteinExistence type="predicted"/>
<evidence type="ECO:0000313" key="1">
    <source>
        <dbReference type="EnsemblMetazoa" id="GAUT031943-PA"/>
    </source>
</evidence>
<protein>
    <submittedName>
        <fullName evidence="1">Uncharacterized protein</fullName>
    </submittedName>
</protein>
<dbReference type="EnsemblMetazoa" id="GAUT031943-RA">
    <property type="protein sequence ID" value="GAUT031943-PA"/>
    <property type="gene ID" value="GAUT031943"/>
</dbReference>